<dbReference type="InterPro" id="IPR053977">
    <property type="entry name" value="Rv2466c-like"/>
</dbReference>
<sequence>MSREHVEFFFDPVCPFCWVTSQWVRQVQDQRDVRVTWRFISLAILNEQPGSYEGKPEGYEAAHFRGLQMLRVAAAVRDAYGPEVTGSLYKAFGEAVWHADPPQEATFEAILAHSSQAGNLERLLEEVGVSTEFAAAADDPAWDPVVRADSEDALSRAGNDVGTPILSFDPPDGPAFFGPVISELPPADRGLELWDAVRTLAHWPGFAELKRSLRSFPETPLTRDLAGTRTRGR</sequence>
<dbReference type="RefSeq" id="WP_131154069.1">
    <property type="nucleotide sequence ID" value="NZ_CP036402.1"/>
</dbReference>
<protein>
    <submittedName>
        <fullName evidence="1">Uncharacterized protein</fullName>
    </submittedName>
</protein>
<keyword evidence="2" id="KW-1185">Reference proteome</keyword>
<dbReference type="KEGG" id="erz:ER308_05605"/>
<dbReference type="Proteomes" id="UP000291469">
    <property type="component" value="Chromosome"/>
</dbReference>
<evidence type="ECO:0000313" key="2">
    <source>
        <dbReference type="Proteomes" id="UP000291469"/>
    </source>
</evidence>
<organism evidence="1 2">
    <name type="scientific">Egibacter rhizosphaerae</name>
    <dbReference type="NCBI Taxonomy" id="1670831"/>
    <lineage>
        <taxon>Bacteria</taxon>
        <taxon>Bacillati</taxon>
        <taxon>Actinomycetota</taxon>
        <taxon>Nitriliruptoria</taxon>
        <taxon>Egibacterales</taxon>
        <taxon>Egibacteraceae</taxon>
        <taxon>Egibacter</taxon>
    </lineage>
</organism>
<dbReference type="CDD" id="cd02972">
    <property type="entry name" value="DsbA_family"/>
    <property type="match status" value="1"/>
</dbReference>
<evidence type="ECO:0000313" key="1">
    <source>
        <dbReference type="EMBL" id="QBI19072.1"/>
    </source>
</evidence>
<name>A0A411YD24_9ACTN</name>
<reference evidence="1 2" key="1">
    <citation type="submission" date="2019-01" db="EMBL/GenBank/DDBJ databases">
        <title>Egibacter rhizosphaerae EGI 80759T.</title>
        <authorList>
            <person name="Chen D.-D."/>
            <person name="Tian Y."/>
            <person name="Jiao J.-Y."/>
            <person name="Zhang X.-T."/>
            <person name="Zhang Y.-G."/>
            <person name="Zhang Y."/>
            <person name="Xiao M."/>
            <person name="Shu W.-S."/>
            <person name="Li W.-J."/>
        </authorList>
    </citation>
    <scope>NUCLEOTIDE SEQUENCE [LARGE SCALE GENOMIC DNA]</scope>
    <source>
        <strain evidence="1 2">EGI 80759</strain>
    </source>
</reference>
<dbReference type="Pfam" id="PF22234">
    <property type="entry name" value="Rv2466c-like"/>
    <property type="match status" value="1"/>
</dbReference>
<dbReference type="SUPFAM" id="SSF52833">
    <property type="entry name" value="Thioredoxin-like"/>
    <property type="match status" value="1"/>
</dbReference>
<dbReference type="InterPro" id="IPR036249">
    <property type="entry name" value="Thioredoxin-like_sf"/>
</dbReference>
<dbReference type="EMBL" id="CP036402">
    <property type="protein sequence ID" value="QBI19072.1"/>
    <property type="molecule type" value="Genomic_DNA"/>
</dbReference>
<accession>A0A411YD24</accession>
<dbReference type="AlphaFoldDB" id="A0A411YD24"/>
<proteinExistence type="predicted"/>
<dbReference type="Gene3D" id="3.40.30.10">
    <property type="entry name" value="Glutaredoxin"/>
    <property type="match status" value="1"/>
</dbReference>
<gene>
    <name evidence="1" type="ORF">ER308_05605</name>
</gene>
<dbReference type="OrthoDB" id="4125991at2"/>